<name>A0ACC0UE17_9AGAM</name>
<evidence type="ECO:0000313" key="1">
    <source>
        <dbReference type="EMBL" id="KAI9509974.1"/>
    </source>
</evidence>
<proteinExistence type="predicted"/>
<accession>A0ACC0UE17</accession>
<reference evidence="1" key="1">
    <citation type="submission" date="2021-03" db="EMBL/GenBank/DDBJ databases">
        <title>Evolutionary priming and transition to the ectomycorrhizal habit in an iconic lineage of mushroom-forming fungi: is preadaptation a requirement?</title>
        <authorList>
            <consortium name="DOE Joint Genome Institute"/>
            <person name="Looney B.P."/>
            <person name="Miyauchi S."/>
            <person name="Morin E."/>
            <person name="Drula E."/>
            <person name="Courty P.E."/>
            <person name="Chicoki N."/>
            <person name="Fauchery L."/>
            <person name="Kohler A."/>
            <person name="Kuo A."/>
            <person name="LaButti K."/>
            <person name="Pangilinan J."/>
            <person name="Lipzen A."/>
            <person name="Riley R."/>
            <person name="Andreopoulos W."/>
            <person name="He G."/>
            <person name="Johnson J."/>
            <person name="Barry K.W."/>
            <person name="Grigoriev I.V."/>
            <person name="Nagy L."/>
            <person name="Hibbett D."/>
            <person name="Henrissat B."/>
            <person name="Matheny P.B."/>
            <person name="Labbe J."/>
            <person name="Martin A.F."/>
        </authorList>
    </citation>
    <scope>NUCLEOTIDE SEQUENCE</scope>
    <source>
        <strain evidence="1">BPL698</strain>
    </source>
</reference>
<dbReference type="EMBL" id="JAGFNK010000052">
    <property type="protein sequence ID" value="KAI9509974.1"/>
    <property type="molecule type" value="Genomic_DNA"/>
</dbReference>
<gene>
    <name evidence="1" type="ORF">F5148DRAFT_1183593</name>
</gene>
<evidence type="ECO:0000313" key="2">
    <source>
        <dbReference type="Proteomes" id="UP001207468"/>
    </source>
</evidence>
<organism evidence="1 2">
    <name type="scientific">Russula earlei</name>
    <dbReference type="NCBI Taxonomy" id="71964"/>
    <lineage>
        <taxon>Eukaryota</taxon>
        <taxon>Fungi</taxon>
        <taxon>Dikarya</taxon>
        <taxon>Basidiomycota</taxon>
        <taxon>Agaricomycotina</taxon>
        <taxon>Agaricomycetes</taxon>
        <taxon>Russulales</taxon>
        <taxon>Russulaceae</taxon>
        <taxon>Russula</taxon>
    </lineage>
</organism>
<dbReference type="Proteomes" id="UP001207468">
    <property type="component" value="Unassembled WGS sequence"/>
</dbReference>
<sequence length="532" mass="59934">MADADTANVCVQIILSHFGQFTSAVASILLNRGRLSFPQLVRYSQLKPRTVRAAILVLVQHNILWHATSEDEGEVFELNTDECLTRLRFGRFVWLAEQHFGTAGAGIIQLLLDHGKLRPPDIMSRLTPQGSNDYAQTLQKLVTSSYVKPSTALSHVSPRDKRIAYEAEERAKISGFPTAKELRQAREAAALRLKREEDEAENAGLKRKNQVSSRPSKRIKASDDNVVDNDVYFRVNYDRFNIHIRNKLIEEAARQRFNDGAALVMRAALRATENEQKTVGEIRSASSTAANISTLLEDVHALRSGLVLNTKKPKDITLVKAYLSMLAFADNPTPAGKASSFVSFSGSKVYVEFETISSRLRRRALEAVTRERHGDDGVRVLRLLLDSGKVDEKQVSKLAMIAPKDVRPLLSAMSAESLISIQEVPKSADRNPTRMFYLWYVDLPKACSVLLRNLYKTLYNINVRKQAETEESSIKAVLEKRERSDVSRDEGLLTRNERETLKEWESRIEKLTVLEARVEQVVFILKDLGTVD</sequence>
<keyword evidence="2" id="KW-1185">Reference proteome</keyword>
<protein>
    <submittedName>
        <fullName evidence="1">Uncharacterized protein</fullName>
    </submittedName>
</protein>
<comment type="caution">
    <text evidence="1">The sequence shown here is derived from an EMBL/GenBank/DDBJ whole genome shotgun (WGS) entry which is preliminary data.</text>
</comment>